<gene>
    <name evidence="2" type="ORF">SAMN05660776_2978</name>
</gene>
<feature type="signal peptide" evidence="1">
    <location>
        <begin position="1"/>
        <end position="19"/>
    </location>
</feature>
<name>A0A1T5E2M5_9FLAO</name>
<keyword evidence="3" id="KW-1185">Reference proteome</keyword>
<feature type="chain" id="PRO_5012165372" evidence="1">
    <location>
        <begin position="20"/>
        <end position="289"/>
    </location>
</feature>
<organism evidence="2 3">
    <name type="scientific">Salegentibacter holothuriorum</name>
    <dbReference type="NCBI Taxonomy" id="241145"/>
    <lineage>
        <taxon>Bacteria</taxon>
        <taxon>Pseudomonadati</taxon>
        <taxon>Bacteroidota</taxon>
        <taxon>Flavobacteriia</taxon>
        <taxon>Flavobacteriales</taxon>
        <taxon>Flavobacteriaceae</taxon>
        <taxon>Salegentibacter</taxon>
    </lineage>
</organism>
<evidence type="ECO:0000313" key="2">
    <source>
        <dbReference type="EMBL" id="SKB78129.1"/>
    </source>
</evidence>
<proteinExistence type="predicted"/>
<evidence type="ECO:0000256" key="1">
    <source>
        <dbReference type="SAM" id="SignalP"/>
    </source>
</evidence>
<accession>A0A1T5E2M5</accession>
<dbReference type="RefSeq" id="WP_079721809.1">
    <property type="nucleotide sequence ID" value="NZ_FUYY01000007.1"/>
</dbReference>
<dbReference type="OrthoDB" id="1274006at2"/>
<sequence length="289" mass="32622">MKNIIFVLAFFIGTMSAFAQNLDQYKYIIVPEKFEFSKEENEYQVNALTKFLFDKYGFETLMKGEEKPLDLQENYCLGLTANVKDHSGLFVTKLVVQLEDCRGSIVFETKEGRSRIKDFKDAHQEALRDAFTDIKELNYEFNPAGVSVSTSSANEEQPKVVEEAEVAKTEPNPQPDKISEEIKTPTTAPAEVVVKNPMIENASIKELNFEKDGTSYTLRKSDSGYSFYQENSEEPFAVLAKSGGENSFIYKSLTRQGVAYFDKGGNLVVEYLNAENKSVKLVYKTSANQ</sequence>
<evidence type="ECO:0000313" key="3">
    <source>
        <dbReference type="Proteomes" id="UP000190230"/>
    </source>
</evidence>
<dbReference type="Proteomes" id="UP000190230">
    <property type="component" value="Unassembled WGS sequence"/>
</dbReference>
<dbReference type="EMBL" id="FUYY01000007">
    <property type="protein sequence ID" value="SKB78129.1"/>
    <property type="molecule type" value="Genomic_DNA"/>
</dbReference>
<dbReference type="AlphaFoldDB" id="A0A1T5E2M5"/>
<reference evidence="3" key="1">
    <citation type="submission" date="2017-02" db="EMBL/GenBank/DDBJ databases">
        <authorList>
            <person name="Varghese N."/>
            <person name="Submissions S."/>
        </authorList>
    </citation>
    <scope>NUCLEOTIDE SEQUENCE [LARGE SCALE GENOMIC DNA]</scope>
    <source>
        <strain evidence="3">DSM 23405</strain>
    </source>
</reference>
<dbReference type="STRING" id="241145.SAMN05660776_2978"/>
<keyword evidence="1" id="KW-0732">Signal</keyword>
<protein>
    <submittedName>
        <fullName evidence="2">Uncharacterized protein</fullName>
    </submittedName>
</protein>